<dbReference type="RefSeq" id="XP_024580157.1">
    <property type="nucleotide sequence ID" value="XM_024729818.1"/>
</dbReference>
<feature type="compositionally biased region" description="Polar residues" evidence="1">
    <location>
        <begin position="48"/>
        <end position="58"/>
    </location>
</feature>
<reference evidence="3" key="1">
    <citation type="submission" date="2014-09" db="EMBL/GenBank/DDBJ databases">
        <authorList>
            <person name="Sharma Rahul"/>
            <person name="Thines Marco"/>
        </authorList>
    </citation>
    <scope>NUCLEOTIDE SEQUENCE [LARGE SCALE GENOMIC DNA]</scope>
</reference>
<proteinExistence type="predicted"/>
<sequence>MQVYTMQRYGEGCIDPKFPHLPLCSCLRKAPKGEENACLPAQDDQGASLESNTAASNR</sequence>
<accession>A0A0P1AR75</accession>
<dbReference type="Proteomes" id="UP000054928">
    <property type="component" value="Unassembled WGS sequence"/>
</dbReference>
<protein>
    <submittedName>
        <fullName evidence="2">Uncharacterized protein</fullName>
    </submittedName>
</protein>
<keyword evidence="3" id="KW-1185">Reference proteome</keyword>
<evidence type="ECO:0000256" key="1">
    <source>
        <dbReference type="SAM" id="MobiDB-lite"/>
    </source>
</evidence>
<dbReference type="GeneID" id="36409135"/>
<dbReference type="AlphaFoldDB" id="A0A0P1AR75"/>
<organism evidence="2 3">
    <name type="scientific">Plasmopara halstedii</name>
    <name type="common">Downy mildew of sunflower</name>
    <dbReference type="NCBI Taxonomy" id="4781"/>
    <lineage>
        <taxon>Eukaryota</taxon>
        <taxon>Sar</taxon>
        <taxon>Stramenopiles</taxon>
        <taxon>Oomycota</taxon>
        <taxon>Peronosporomycetes</taxon>
        <taxon>Peronosporales</taxon>
        <taxon>Peronosporaceae</taxon>
        <taxon>Plasmopara</taxon>
    </lineage>
</organism>
<name>A0A0P1AR75_PLAHL</name>
<feature type="region of interest" description="Disordered" evidence="1">
    <location>
        <begin position="38"/>
        <end position="58"/>
    </location>
</feature>
<evidence type="ECO:0000313" key="3">
    <source>
        <dbReference type="Proteomes" id="UP000054928"/>
    </source>
</evidence>
<evidence type="ECO:0000313" key="2">
    <source>
        <dbReference type="EMBL" id="CEG43788.1"/>
    </source>
</evidence>
<dbReference type="EMBL" id="CCYD01000810">
    <property type="protein sequence ID" value="CEG43788.1"/>
    <property type="molecule type" value="Genomic_DNA"/>
</dbReference>